<accession>A0ABP9P488</accession>
<feature type="chain" id="PRO_5047202103" description="Lipoprotein" evidence="2">
    <location>
        <begin position="22"/>
        <end position="197"/>
    </location>
</feature>
<feature type="compositionally biased region" description="Polar residues" evidence="1">
    <location>
        <begin position="56"/>
        <end position="68"/>
    </location>
</feature>
<sequence length="197" mass="20725">MVMALRCLLGLLLLITAVACSAPGAGDQPPAAGGTVRHDGTPGTTAGHATAHPESAPQTTPPQGSVSEMTAEQVIARLAARIPTARSSIVYSAQTDPNQLLGTPNLYVSKAAFTDTRIDPAQAKDTEIGSVELGGSVEVFLDEADARARKQYIDETIADLPIDVSEYSYVRGQVLLRLSRRLPPEQAAEYESALDAL</sequence>
<evidence type="ECO:0008006" key="5">
    <source>
        <dbReference type="Google" id="ProtNLM"/>
    </source>
</evidence>
<reference evidence="4" key="1">
    <citation type="journal article" date="2019" name="Int. J. Syst. Evol. Microbiol.">
        <title>The Global Catalogue of Microorganisms (GCM) 10K type strain sequencing project: providing services to taxonomists for standard genome sequencing and annotation.</title>
        <authorList>
            <consortium name="The Broad Institute Genomics Platform"/>
            <consortium name="The Broad Institute Genome Sequencing Center for Infectious Disease"/>
            <person name="Wu L."/>
            <person name="Ma J."/>
        </authorList>
    </citation>
    <scope>NUCLEOTIDE SEQUENCE [LARGE SCALE GENOMIC DNA]</scope>
    <source>
        <strain evidence="4">JCM 18302</strain>
    </source>
</reference>
<gene>
    <name evidence="3" type="ORF">GCM10023320_77820</name>
</gene>
<dbReference type="Proteomes" id="UP001500804">
    <property type="component" value="Unassembled WGS sequence"/>
</dbReference>
<keyword evidence="2" id="KW-0732">Signal</keyword>
<feature type="region of interest" description="Disordered" evidence="1">
    <location>
        <begin position="26"/>
        <end position="68"/>
    </location>
</feature>
<keyword evidence="4" id="KW-1185">Reference proteome</keyword>
<evidence type="ECO:0000313" key="3">
    <source>
        <dbReference type="EMBL" id="GAA5140313.1"/>
    </source>
</evidence>
<proteinExistence type="predicted"/>
<name>A0ABP9P488_9PSEU</name>
<protein>
    <recommendedName>
        <fullName evidence="5">Lipoprotein</fullName>
    </recommendedName>
</protein>
<evidence type="ECO:0000256" key="2">
    <source>
        <dbReference type="SAM" id="SignalP"/>
    </source>
</evidence>
<dbReference type="PROSITE" id="PS51257">
    <property type="entry name" value="PROKAR_LIPOPROTEIN"/>
    <property type="match status" value="1"/>
</dbReference>
<feature type="compositionally biased region" description="Low complexity" evidence="1">
    <location>
        <begin position="41"/>
        <end position="53"/>
    </location>
</feature>
<evidence type="ECO:0000256" key="1">
    <source>
        <dbReference type="SAM" id="MobiDB-lite"/>
    </source>
</evidence>
<organism evidence="3 4">
    <name type="scientific">Pseudonocardia adelaidensis</name>
    <dbReference type="NCBI Taxonomy" id="648754"/>
    <lineage>
        <taxon>Bacteria</taxon>
        <taxon>Bacillati</taxon>
        <taxon>Actinomycetota</taxon>
        <taxon>Actinomycetes</taxon>
        <taxon>Pseudonocardiales</taxon>
        <taxon>Pseudonocardiaceae</taxon>
        <taxon>Pseudonocardia</taxon>
    </lineage>
</organism>
<comment type="caution">
    <text evidence="3">The sequence shown here is derived from an EMBL/GenBank/DDBJ whole genome shotgun (WGS) entry which is preliminary data.</text>
</comment>
<dbReference type="EMBL" id="BAABJO010000047">
    <property type="protein sequence ID" value="GAA5140313.1"/>
    <property type="molecule type" value="Genomic_DNA"/>
</dbReference>
<feature type="signal peptide" evidence="2">
    <location>
        <begin position="1"/>
        <end position="21"/>
    </location>
</feature>
<evidence type="ECO:0000313" key="4">
    <source>
        <dbReference type="Proteomes" id="UP001500804"/>
    </source>
</evidence>